<dbReference type="Proteomes" id="UP000594454">
    <property type="component" value="Chromosome 1"/>
</dbReference>
<protein>
    <recommendedName>
        <fullName evidence="3">Nucleoside diphosphate kinase-like domain-containing protein</fullName>
    </recommendedName>
</protein>
<evidence type="ECO:0000313" key="5">
    <source>
        <dbReference type="Proteomes" id="UP000594454"/>
    </source>
</evidence>
<sequence length="364" mass="41226">MKRIKCDLIKSPPPQHFPPEHVLETTLAIIKPDGMVYRNEILKLILKAGFQIIQRKMVRLSPEQASDFYKNKHDLKAYNLMVFSLSEGPIEVMCLAKEDAIEAWKCLMGPERKTDAILCFPDTIRGRFSTCTDDERNVVHGSENERCARFEIHFFFPNFIIEPIRQEDAYKLCCESVLMSTLFDGLYKVSVERPFDPVTWLAQWLLQHNPLKPVVSDTCDSMKEKISELEKIAAATGTKISTAKYKGYSHASTSSLSSSAISCICSCEPCSTTSGKSERSVHAQACSCSLVLNPKDVTFCPVCHKTMKFQLRQSCDESADTKIAHDDAFIVQRKVQKNGQIFDNYLLDVSAPFNLLPIIIYDIW</sequence>
<dbReference type="CDD" id="cd22970">
    <property type="entry name" value="DD_NDKH5-like"/>
    <property type="match status" value="1"/>
</dbReference>
<name>A0A7R8UBV6_HERIL</name>
<dbReference type="OrthoDB" id="1729737at2759"/>
<evidence type="ECO:0000259" key="3">
    <source>
        <dbReference type="SMART" id="SM00562"/>
    </source>
</evidence>
<dbReference type="SUPFAM" id="SSF54919">
    <property type="entry name" value="Nucleoside diphosphate kinase, NDK"/>
    <property type="match status" value="1"/>
</dbReference>
<dbReference type="InterPro" id="IPR036850">
    <property type="entry name" value="NDK-like_dom_sf"/>
</dbReference>
<keyword evidence="5" id="KW-1185">Reference proteome</keyword>
<dbReference type="Pfam" id="PF05186">
    <property type="entry name" value="Dpy-30"/>
    <property type="match status" value="1"/>
</dbReference>
<dbReference type="EMBL" id="LR899009">
    <property type="protein sequence ID" value="CAD7077923.1"/>
    <property type="molecule type" value="Genomic_DNA"/>
</dbReference>
<dbReference type="GO" id="GO:0005929">
    <property type="term" value="C:cilium"/>
    <property type="evidence" value="ECO:0007669"/>
    <property type="project" value="TreeGrafter"/>
</dbReference>
<dbReference type="Pfam" id="PF00334">
    <property type="entry name" value="NDK"/>
    <property type="match status" value="1"/>
</dbReference>
<dbReference type="PROSITE" id="PS51374">
    <property type="entry name" value="NDPK_LIKE"/>
    <property type="match status" value="1"/>
</dbReference>
<dbReference type="Gene3D" id="3.30.70.141">
    <property type="entry name" value="Nucleoside diphosphate kinase-like domain"/>
    <property type="match status" value="1"/>
</dbReference>
<evidence type="ECO:0000256" key="1">
    <source>
        <dbReference type="ARBA" id="ARBA00008142"/>
    </source>
</evidence>
<dbReference type="GO" id="GO:0003341">
    <property type="term" value="P:cilium movement"/>
    <property type="evidence" value="ECO:0007669"/>
    <property type="project" value="TreeGrafter"/>
</dbReference>
<comment type="caution">
    <text evidence="2">Lacks conserved residue(s) required for the propagation of feature annotation.</text>
</comment>
<dbReference type="PANTHER" id="PTHR46161:SF1">
    <property type="entry name" value="NUCLEOSIDE DIPHOSPHATE KINASE HOMOLOG 5"/>
    <property type="match status" value="1"/>
</dbReference>
<dbReference type="GO" id="GO:1902176">
    <property type="term" value="P:negative regulation of oxidative stress-induced intrinsic apoptotic signaling pathway"/>
    <property type="evidence" value="ECO:0007669"/>
    <property type="project" value="TreeGrafter"/>
</dbReference>
<dbReference type="FunCoup" id="A0A7R8UBV6">
    <property type="interactions" value="222"/>
</dbReference>
<dbReference type="PANTHER" id="PTHR46161">
    <property type="entry name" value="NUCLEOSIDE DIPHOSPHATE KINASE"/>
    <property type="match status" value="1"/>
</dbReference>
<comment type="similarity">
    <text evidence="1 2">Belongs to the NDK family.</text>
</comment>
<evidence type="ECO:0000313" key="4">
    <source>
        <dbReference type="EMBL" id="CAD7077923.1"/>
    </source>
</evidence>
<dbReference type="Gene3D" id="1.20.890.10">
    <property type="entry name" value="cAMP-dependent protein kinase regulatory subunit, dimerization-anchoring domain"/>
    <property type="match status" value="1"/>
</dbReference>
<reference evidence="4 5" key="1">
    <citation type="submission" date="2020-11" db="EMBL/GenBank/DDBJ databases">
        <authorList>
            <person name="Wallbank WR R."/>
            <person name="Pardo Diaz C."/>
            <person name="Kozak K."/>
            <person name="Martin S."/>
            <person name="Jiggins C."/>
            <person name="Moest M."/>
            <person name="Warren A I."/>
            <person name="Generalovic N T."/>
            <person name="Byers J.R.P. K."/>
            <person name="Montejo-Kovacevich G."/>
            <person name="Yen C E."/>
        </authorList>
    </citation>
    <scope>NUCLEOTIDE SEQUENCE [LARGE SCALE GENOMIC DNA]</scope>
</reference>
<proteinExistence type="inferred from homology"/>
<dbReference type="InParanoid" id="A0A7R8UBV6"/>
<gene>
    <name evidence="4" type="ORF">HERILL_LOCUS1221</name>
</gene>
<dbReference type="SMART" id="SM00562">
    <property type="entry name" value="NDK"/>
    <property type="match status" value="1"/>
</dbReference>
<feature type="domain" description="Nucleoside diphosphate kinase-like" evidence="3">
    <location>
        <begin position="23"/>
        <end position="163"/>
    </location>
</feature>
<dbReference type="InterPro" id="IPR034907">
    <property type="entry name" value="NDK-like_dom"/>
</dbReference>
<accession>A0A7R8UBV6</accession>
<evidence type="ECO:0000256" key="2">
    <source>
        <dbReference type="PROSITE-ProRule" id="PRU00706"/>
    </source>
</evidence>
<dbReference type="AlphaFoldDB" id="A0A7R8UBV6"/>
<dbReference type="InterPro" id="IPR007858">
    <property type="entry name" value="Dpy-30_motif"/>
</dbReference>
<organism evidence="4 5">
    <name type="scientific">Hermetia illucens</name>
    <name type="common">Black soldier fly</name>
    <dbReference type="NCBI Taxonomy" id="343691"/>
    <lineage>
        <taxon>Eukaryota</taxon>
        <taxon>Metazoa</taxon>
        <taxon>Ecdysozoa</taxon>
        <taxon>Arthropoda</taxon>
        <taxon>Hexapoda</taxon>
        <taxon>Insecta</taxon>
        <taxon>Pterygota</taxon>
        <taxon>Neoptera</taxon>
        <taxon>Endopterygota</taxon>
        <taxon>Diptera</taxon>
        <taxon>Brachycera</taxon>
        <taxon>Stratiomyomorpha</taxon>
        <taxon>Stratiomyidae</taxon>
        <taxon>Hermetiinae</taxon>
        <taxon>Hermetia</taxon>
    </lineage>
</organism>